<comment type="caution">
    <text evidence="1">The sequence shown here is derived from an EMBL/GenBank/DDBJ whole genome shotgun (WGS) entry which is preliminary data.</text>
</comment>
<dbReference type="InterPro" id="IPR052544">
    <property type="entry name" value="Bacteriocin_Proc_Enz"/>
</dbReference>
<dbReference type="EMBL" id="LLZH01000277">
    <property type="protein sequence ID" value="KUL29610.1"/>
    <property type="molecule type" value="Genomic_DNA"/>
</dbReference>
<dbReference type="GO" id="GO:0016491">
    <property type="term" value="F:oxidoreductase activity"/>
    <property type="evidence" value="ECO:0007669"/>
    <property type="project" value="InterPro"/>
</dbReference>
<accession>A0A101JMG7</accession>
<dbReference type="PANTHER" id="PTHR43745:SF2">
    <property type="entry name" value="NITROREDUCTASE MJ1384-RELATED"/>
    <property type="match status" value="1"/>
</dbReference>
<gene>
    <name evidence="1" type="ORF">ADL15_27225</name>
</gene>
<dbReference type="Gene3D" id="3.40.109.10">
    <property type="entry name" value="NADH Oxidase"/>
    <property type="match status" value="1"/>
</dbReference>
<dbReference type="InterPro" id="IPR000415">
    <property type="entry name" value="Nitroreductase-like"/>
</dbReference>
<dbReference type="InterPro" id="IPR035985">
    <property type="entry name" value="Ubiquitin-activating_enz"/>
</dbReference>
<dbReference type="SUPFAM" id="SSF69572">
    <property type="entry name" value="Activating enzymes of the ubiquitin-like proteins"/>
    <property type="match status" value="1"/>
</dbReference>
<evidence type="ECO:0008006" key="3">
    <source>
        <dbReference type="Google" id="ProtNLM"/>
    </source>
</evidence>
<reference evidence="1 2" key="1">
    <citation type="submission" date="2015-10" db="EMBL/GenBank/DDBJ databases">
        <authorList>
            <person name="Gilbert D.G."/>
        </authorList>
    </citation>
    <scope>NUCLEOTIDE SEQUENCE [LARGE SCALE GENOMIC DNA]</scope>
    <source>
        <strain evidence="1 2">NRRL B-16712</strain>
    </source>
</reference>
<organism evidence="1 2">
    <name type="scientific">Actinoplanes awajinensis subsp. mycoplanecinus</name>
    <dbReference type="NCBI Taxonomy" id="135947"/>
    <lineage>
        <taxon>Bacteria</taxon>
        <taxon>Bacillati</taxon>
        <taxon>Actinomycetota</taxon>
        <taxon>Actinomycetes</taxon>
        <taxon>Micromonosporales</taxon>
        <taxon>Micromonosporaceae</taxon>
        <taxon>Actinoplanes</taxon>
    </lineage>
</organism>
<sequence>MGMIGTEEATRHEGRMSAATMAYVTGVDPQFQVPDRPCLVPGLVTVPLDDGLAFAGGGNRNTALRGRTATTLIPRLLPELDGARTVPELAAALPGVSERTLYACVSMLYVSGLLQNGPAGDELTLIPAEVIDYLGRNLDTTRVNRSRSEAGDRLAQIRVLLAGPGALTGVLRTELAASGVDVHGWTGADMPIGAGDFVVAVDDGDAAAMARVDEACRRAGIGWLRTAAGERTAEVGPLFDARYTGCYDCFAGPFDRGEPSPARVAAWAALITTEIVHLLSRVGQTPSLTGCAVYDLVDWTQSTRSAYRLPGCPVCLPSELPGPALAHVYEQAVAFPPREWLNPKDHQMHFKPSNVALQRYNRDFPAAVKVPLGEEQPIGALLRRTAGLREERDGQVRRWAPTGGNLGSVQAYLLALDVPGTDPGWYFYQRGDHSLARIRPLDDTGGVVAAVSPALAADRPSALLVLTGALGVVAAKYHEFAYRILCLDAGAALAQLTALTDEHGATARIADRWDDTAIAAALRLDDSEPVTAVVALTLRNDA</sequence>
<dbReference type="Gene3D" id="3.40.50.720">
    <property type="entry name" value="NAD(P)-binding Rossmann-like Domain"/>
    <property type="match status" value="1"/>
</dbReference>
<keyword evidence="2" id="KW-1185">Reference proteome</keyword>
<dbReference type="PANTHER" id="PTHR43745">
    <property type="entry name" value="NITROREDUCTASE MJ1384-RELATED"/>
    <property type="match status" value="1"/>
</dbReference>
<dbReference type="GO" id="GO:0008641">
    <property type="term" value="F:ubiquitin-like modifier activating enzyme activity"/>
    <property type="evidence" value="ECO:0007669"/>
    <property type="project" value="InterPro"/>
</dbReference>
<evidence type="ECO:0000313" key="2">
    <source>
        <dbReference type="Proteomes" id="UP000053244"/>
    </source>
</evidence>
<proteinExistence type="predicted"/>
<dbReference type="Proteomes" id="UP000053244">
    <property type="component" value="Unassembled WGS sequence"/>
</dbReference>
<name>A0A101JMG7_9ACTN</name>
<dbReference type="CDD" id="cd02142">
    <property type="entry name" value="McbC_SagB-like_oxidoreductase"/>
    <property type="match status" value="1"/>
</dbReference>
<dbReference type="AlphaFoldDB" id="A0A101JMG7"/>
<protein>
    <recommendedName>
        <fullName evidence="3">Nitroreductase domain-containing protein</fullName>
    </recommendedName>
</protein>
<evidence type="ECO:0000313" key="1">
    <source>
        <dbReference type="EMBL" id="KUL29610.1"/>
    </source>
</evidence>